<keyword evidence="2" id="KW-1185">Reference proteome</keyword>
<proteinExistence type="predicted"/>
<gene>
    <name evidence="1" type="ORF">BN2614_LOCUS5</name>
</gene>
<dbReference type="AlphaFoldDB" id="A0A9X9M819"/>
<evidence type="ECO:0000313" key="1">
    <source>
        <dbReference type="EMBL" id="VCX39018.1"/>
    </source>
</evidence>
<dbReference type="EMBL" id="CYRY02044196">
    <property type="protein sequence ID" value="VCX39018.1"/>
    <property type="molecule type" value="Genomic_DNA"/>
</dbReference>
<accession>A0A9X9M819</accession>
<organism evidence="1 2">
    <name type="scientific">Gulo gulo</name>
    <name type="common">Wolverine</name>
    <name type="synonym">Gluton</name>
    <dbReference type="NCBI Taxonomy" id="48420"/>
    <lineage>
        <taxon>Eukaryota</taxon>
        <taxon>Metazoa</taxon>
        <taxon>Chordata</taxon>
        <taxon>Craniata</taxon>
        <taxon>Vertebrata</taxon>
        <taxon>Euteleostomi</taxon>
        <taxon>Mammalia</taxon>
        <taxon>Eutheria</taxon>
        <taxon>Laurasiatheria</taxon>
        <taxon>Carnivora</taxon>
        <taxon>Caniformia</taxon>
        <taxon>Musteloidea</taxon>
        <taxon>Mustelidae</taxon>
        <taxon>Guloninae</taxon>
        <taxon>Gulo</taxon>
    </lineage>
</organism>
<protein>
    <submittedName>
        <fullName evidence="1">Uncharacterized protein</fullName>
    </submittedName>
</protein>
<evidence type="ECO:0000313" key="2">
    <source>
        <dbReference type="Proteomes" id="UP000269945"/>
    </source>
</evidence>
<name>A0A9X9M819_GULGU</name>
<sequence>SVFQRAKVSNFLILSGFSKQAYWRNRADWDTSRFPNKSLRFTEH</sequence>
<reference evidence="1 2" key="1">
    <citation type="submission" date="2018-10" db="EMBL/GenBank/DDBJ databases">
        <authorList>
            <person name="Ekblom R."/>
            <person name="Jareborg N."/>
        </authorList>
    </citation>
    <scope>NUCLEOTIDE SEQUENCE [LARGE SCALE GENOMIC DNA]</scope>
    <source>
        <tissue evidence="1">Muscle</tissue>
    </source>
</reference>
<comment type="caution">
    <text evidence="1">The sequence shown here is derived from an EMBL/GenBank/DDBJ whole genome shotgun (WGS) entry which is preliminary data.</text>
</comment>
<feature type="non-terminal residue" evidence="1">
    <location>
        <position position="1"/>
    </location>
</feature>
<dbReference type="Proteomes" id="UP000269945">
    <property type="component" value="Unassembled WGS sequence"/>
</dbReference>